<reference evidence="2 3" key="2">
    <citation type="journal article" date="2016" name="Int. J. Syst. Evol. Microbiol.">
        <title>Pyrococcus kukulkanii sp. nov., a hyperthermophilic, piezophilic archaeon isolated from a deep-sea hydrothermal vent.</title>
        <authorList>
            <person name="Callac N."/>
            <person name="Oger P."/>
            <person name="Lesongeur F."/>
            <person name="Rattray J.E."/>
            <person name="Vannier P."/>
            <person name="Michoud G."/>
            <person name="Beauverger M."/>
            <person name="Gayet N."/>
            <person name="Rouxel O."/>
            <person name="Jebbar M."/>
            <person name="Godfroy A."/>
        </authorList>
    </citation>
    <scope>NUCLEOTIDE SEQUENCE [LARGE SCALE GENOMIC DNA]</scope>
    <source>
        <strain evidence="2 3">NCB100</strain>
    </source>
</reference>
<dbReference type="KEGG" id="pyc:TQ32_02440"/>
<organism evidence="2 3">
    <name type="scientific">Pyrococcus kukulkanii</name>
    <dbReference type="NCBI Taxonomy" id="1609559"/>
    <lineage>
        <taxon>Archaea</taxon>
        <taxon>Methanobacteriati</taxon>
        <taxon>Methanobacteriota</taxon>
        <taxon>Thermococci</taxon>
        <taxon>Thermococcales</taxon>
        <taxon>Thermococcaceae</taxon>
        <taxon>Pyrococcus</taxon>
    </lineage>
</organism>
<dbReference type="OrthoDB" id="85694at2157"/>
<dbReference type="InterPro" id="IPR002831">
    <property type="entry name" value="Tscrpt_reg_TrmB_N"/>
</dbReference>
<dbReference type="PATRIC" id="fig|1609559.3.peg.496"/>
<dbReference type="STRING" id="1609559.TQ32_02440"/>
<evidence type="ECO:0000259" key="1">
    <source>
        <dbReference type="Pfam" id="PF01978"/>
    </source>
</evidence>
<dbReference type="GeneID" id="28490656"/>
<dbReference type="Pfam" id="PF01978">
    <property type="entry name" value="TrmB"/>
    <property type="match status" value="1"/>
</dbReference>
<name>A0A127B861_9EURY</name>
<dbReference type="InterPro" id="IPR036388">
    <property type="entry name" value="WH-like_DNA-bd_sf"/>
</dbReference>
<dbReference type="RefSeq" id="WP_068320664.1">
    <property type="nucleotide sequence ID" value="NZ_CP010835.1"/>
</dbReference>
<reference evidence="3" key="1">
    <citation type="submission" date="2015-02" db="EMBL/GenBank/DDBJ databases">
        <title>Pyrococcus kukulkanii sp. nov., a novel hyperthermophilic archaeon isolated from a deep-sea hydrothermal vent at the Guaymas Basin.</title>
        <authorList>
            <person name="Oger P.M."/>
            <person name="Callac N."/>
            <person name="Jebbar M."/>
            <person name="Godfroy A."/>
        </authorList>
    </citation>
    <scope>NUCLEOTIDE SEQUENCE [LARGE SCALE GENOMIC DNA]</scope>
    <source>
        <strain evidence="3">NCB100</strain>
    </source>
</reference>
<dbReference type="Gene3D" id="1.10.10.10">
    <property type="entry name" value="Winged helix-like DNA-binding domain superfamily/Winged helix DNA-binding domain"/>
    <property type="match status" value="1"/>
</dbReference>
<feature type="domain" description="Transcription regulator TrmB N-terminal" evidence="1">
    <location>
        <begin position="8"/>
        <end position="51"/>
    </location>
</feature>
<sequence length="80" mass="9032">MGKLEELLELMQKGTYTTEEIAKKLKVSREEVEGMLEILRSMGYVREIKTSSCESCPLRKVCPGKCVRSGVKAYVPSFEV</sequence>
<dbReference type="GO" id="GO:0003677">
    <property type="term" value="F:DNA binding"/>
    <property type="evidence" value="ECO:0007669"/>
    <property type="project" value="UniProtKB-KW"/>
</dbReference>
<keyword evidence="2" id="KW-0238">DNA-binding</keyword>
<dbReference type="SUPFAM" id="SSF46785">
    <property type="entry name" value="Winged helix' DNA-binding domain"/>
    <property type="match status" value="1"/>
</dbReference>
<evidence type="ECO:0000313" key="2">
    <source>
        <dbReference type="EMBL" id="AMM53474.1"/>
    </source>
</evidence>
<dbReference type="AlphaFoldDB" id="A0A127B861"/>
<accession>A0A127B861</accession>
<dbReference type="Proteomes" id="UP000070587">
    <property type="component" value="Chromosome"/>
</dbReference>
<dbReference type="EMBL" id="CP010835">
    <property type="protein sequence ID" value="AMM53474.1"/>
    <property type="molecule type" value="Genomic_DNA"/>
</dbReference>
<evidence type="ECO:0000313" key="3">
    <source>
        <dbReference type="Proteomes" id="UP000070587"/>
    </source>
</evidence>
<gene>
    <name evidence="2" type="ORF">TQ32_02440</name>
</gene>
<proteinExistence type="predicted"/>
<protein>
    <submittedName>
        <fullName evidence="2">DNA-binding protein</fullName>
    </submittedName>
</protein>
<dbReference type="InterPro" id="IPR036390">
    <property type="entry name" value="WH_DNA-bd_sf"/>
</dbReference>